<accession>A0A7S1FHN7</accession>
<sequence length="222" mass="25797">MLGCCRRGLLPVTRCRGNGVQLRFVSEGCDAPCDDSGGTEPRVYRRTRAEHQRQFRWGIGNKFREQRKNRFIPAHAPHPMESVVRDEYYQSDNPDIIWEELNEAWEVYWFENNKANARPFPVKKFGIERAKVAAFSFHEELKMDGRLHERPVVKSPEPGIMWDARIQCWVAQLWKDGRVQARCYSASAWGFDGAKQLAIAKRKDPVNGVLPRWPVKGTELKR</sequence>
<protein>
    <recommendedName>
        <fullName evidence="2">AP2/ERF domain-containing protein</fullName>
    </recommendedName>
</protein>
<name>A0A7S1FHN7_NOCSC</name>
<dbReference type="AlphaFoldDB" id="A0A7S1FHN7"/>
<dbReference type="Gene3D" id="1.20.5.2050">
    <property type="match status" value="2"/>
</dbReference>
<reference evidence="1" key="1">
    <citation type="submission" date="2021-01" db="EMBL/GenBank/DDBJ databases">
        <authorList>
            <person name="Corre E."/>
            <person name="Pelletier E."/>
            <person name="Niang G."/>
            <person name="Scheremetjew M."/>
            <person name="Finn R."/>
            <person name="Kale V."/>
            <person name="Holt S."/>
            <person name="Cochrane G."/>
            <person name="Meng A."/>
            <person name="Brown T."/>
            <person name="Cohen L."/>
        </authorList>
    </citation>
    <scope>NUCLEOTIDE SEQUENCE</scope>
</reference>
<gene>
    <name evidence="1" type="ORF">NSCI0253_LOCUS43417</name>
</gene>
<dbReference type="EMBL" id="HBFQ01061274">
    <property type="protein sequence ID" value="CAD8869061.1"/>
    <property type="molecule type" value="Transcribed_RNA"/>
</dbReference>
<evidence type="ECO:0000313" key="1">
    <source>
        <dbReference type="EMBL" id="CAD8869061.1"/>
    </source>
</evidence>
<evidence type="ECO:0008006" key="2">
    <source>
        <dbReference type="Google" id="ProtNLM"/>
    </source>
</evidence>
<proteinExistence type="predicted"/>
<organism evidence="1">
    <name type="scientific">Noctiluca scintillans</name>
    <name type="common">Sea sparkle</name>
    <name type="synonym">Red tide dinoflagellate</name>
    <dbReference type="NCBI Taxonomy" id="2966"/>
    <lineage>
        <taxon>Eukaryota</taxon>
        <taxon>Sar</taxon>
        <taxon>Alveolata</taxon>
        <taxon>Dinophyceae</taxon>
        <taxon>Noctilucales</taxon>
        <taxon>Noctilucaceae</taxon>
        <taxon>Noctiluca</taxon>
    </lineage>
</organism>